<feature type="transmembrane region" description="Helical" evidence="2">
    <location>
        <begin position="122"/>
        <end position="145"/>
    </location>
</feature>
<organism evidence="4">
    <name type="scientific">Culicoides sonorensis</name>
    <name type="common">Biting midge</name>
    <dbReference type="NCBI Taxonomy" id="179676"/>
    <lineage>
        <taxon>Eukaryota</taxon>
        <taxon>Metazoa</taxon>
        <taxon>Ecdysozoa</taxon>
        <taxon>Arthropoda</taxon>
        <taxon>Hexapoda</taxon>
        <taxon>Insecta</taxon>
        <taxon>Pterygota</taxon>
        <taxon>Neoptera</taxon>
        <taxon>Endopterygota</taxon>
        <taxon>Diptera</taxon>
        <taxon>Nematocera</taxon>
        <taxon>Chironomoidea</taxon>
        <taxon>Ceratopogonidae</taxon>
        <taxon>Ceratopogoninae</taxon>
        <taxon>Culicoides</taxon>
        <taxon>Monoculicoides</taxon>
    </lineage>
</organism>
<evidence type="ECO:0000256" key="2">
    <source>
        <dbReference type="SAM" id="Phobius"/>
    </source>
</evidence>
<evidence type="ECO:0000259" key="3">
    <source>
        <dbReference type="Pfam" id="PF10277"/>
    </source>
</evidence>
<dbReference type="PANTHER" id="PTHR12892:SF17">
    <property type="entry name" value="POST-GPI ATTACHMENT TO PROTEINS FACTOR 2-LIKE"/>
    <property type="match status" value="1"/>
</dbReference>
<dbReference type="OMA" id="CFATSML"/>
<dbReference type="AlphaFoldDB" id="A0A336MCW7"/>
<protein>
    <submittedName>
        <fullName evidence="4">CSON015277 protein</fullName>
    </submittedName>
</protein>
<dbReference type="InterPro" id="IPR039545">
    <property type="entry name" value="PGAP2"/>
</dbReference>
<evidence type="ECO:0000256" key="1">
    <source>
        <dbReference type="SAM" id="MobiDB-lite"/>
    </source>
</evidence>
<gene>
    <name evidence="4" type="primary">CSON015277</name>
</gene>
<feature type="transmembrane region" description="Helical" evidence="2">
    <location>
        <begin position="72"/>
        <end position="92"/>
    </location>
</feature>
<feature type="transmembrane region" description="Helical" evidence="2">
    <location>
        <begin position="231"/>
        <end position="248"/>
    </location>
</feature>
<feature type="domain" description="CWH43-like N-terminal" evidence="3">
    <location>
        <begin position="67"/>
        <end position="285"/>
    </location>
</feature>
<evidence type="ECO:0000313" key="4">
    <source>
        <dbReference type="EMBL" id="SSX28174.1"/>
    </source>
</evidence>
<name>A0A336MCW7_CULSO</name>
<dbReference type="GO" id="GO:0005789">
    <property type="term" value="C:endoplasmic reticulum membrane"/>
    <property type="evidence" value="ECO:0007669"/>
    <property type="project" value="TreeGrafter"/>
</dbReference>
<feature type="transmembrane region" description="Helical" evidence="2">
    <location>
        <begin position="190"/>
        <end position="211"/>
    </location>
</feature>
<feature type="compositionally biased region" description="Low complexity" evidence="1">
    <location>
        <begin position="32"/>
        <end position="41"/>
    </location>
</feature>
<dbReference type="InterPro" id="IPR019402">
    <property type="entry name" value="CWH43_N"/>
</dbReference>
<proteinExistence type="predicted"/>
<dbReference type="VEuPathDB" id="VectorBase:CSON015277"/>
<accession>A0A336MCW7</accession>
<feature type="region of interest" description="Disordered" evidence="1">
    <location>
        <begin position="29"/>
        <end position="48"/>
    </location>
</feature>
<keyword evidence="2" id="KW-0812">Transmembrane</keyword>
<sequence>MSKPEDETKLTNKKLDNLYSDDILQYTEMNYSSSGTPSTSKGPEEQKQQTLVQSQHAEYCVSLAIPFRELCIGTLLLPLCSMFICFTTAYIFQPNDIHETHCRVYNIIPSISAITGISPQRYLWRISIAIHVGPRFLIAFAYRNFYRQVLAANALHIGEPQVRKASKLINVLFWLSLIEITALTAMHEKIFITFMTASLFYMLLTIILWNTLYPNGPPTPEEVRSLKMKKIFFALSVLSAISLVIFFAKHRFLCHDMAFSWFATSEYLVALFNMANHITSVFEFSNNHLMITRNTIQLQQSVSTTVGDKIITRTLKTEIDETVTKKID</sequence>
<dbReference type="GO" id="GO:0006506">
    <property type="term" value="P:GPI anchor biosynthetic process"/>
    <property type="evidence" value="ECO:0007669"/>
    <property type="project" value="TreeGrafter"/>
</dbReference>
<feature type="transmembrane region" description="Helical" evidence="2">
    <location>
        <begin position="165"/>
        <end position="183"/>
    </location>
</feature>
<dbReference type="Pfam" id="PF10277">
    <property type="entry name" value="Frag1"/>
    <property type="match status" value="1"/>
</dbReference>
<keyword evidence="2" id="KW-1133">Transmembrane helix</keyword>
<keyword evidence="2" id="KW-0472">Membrane</keyword>
<dbReference type="EMBL" id="UFQT01000957">
    <property type="protein sequence ID" value="SSX28174.1"/>
    <property type="molecule type" value="Genomic_DNA"/>
</dbReference>
<reference evidence="4" key="1">
    <citation type="submission" date="2018-07" db="EMBL/GenBank/DDBJ databases">
        <authorList>
            <person name="Quirk P.G."/>
            <person name="Krulwich T.A."/>
        </authorList>
    </citation>
    <scope>NUCLEOTIDE SEQUENCE</scope>
</reference>
<dbReference type="GO" id="GO:0000139">
    <property type="term" value="C:Golgi membrane"/>
    <property type="evidence" value="ECO:0007669"/>
    <property type="project" value="InterPro"/>
</dbReference>
<dbReference type="PANTHER" id="PTHR12892">
    <property type="entry name" value="FGF RECEPTOR ACTIVATING PROTEIN 1"/>
    <property type="match status" value="1"/>
</dbReference>